<evidence type="ECO:0000256" key="4">
    <source>
        <dbReference type="PROSITE-ProRule" id="PRU00091"/>
    </source>
</evidence>
<dbReference type="Pfam" id="PF01363">
    <property type="entry name" value="FYVE"/>
    <property type="match status" value="1"/>
</dbReference>
<dbReference type="GO" id="GO:0005813">
    <property type="term" value="C:centrosome"/>
    <property type="evidence" value="ECO:0007669"/>
    <property type="project" value="TreeGrafter"/>
</dbReference>
<dbReference type="Pfam" id="PF22586">
    <property type="entry name" value="ANCHR-like_BBOX"/>
    <property type="match status" value="1"/>
</dbReference>
<dbReference type="OrthoDB" id="5407799at2759"/>
<keyword evidence="2 4" id="KW-0863">Zinc-finger</keyword>
<gene>
    <name evidence="8" type="primary">LOC113506731</name>
</gene>
<feature type="region of interest" description="Disordered" evidence="5">
    <location>
        <begin position="203"/>
        <end position="230"/>
    </location>
</feature>
<dbReference type="InterPro" id="IPR000306">
    <property type="entry name" value="Znf_FYVE"/>
</dbReference>
<dbReference type="GO" id="GO:0030496">
    <property type="term" value="C:midbody"/>
    <property type="evidence" value="ECO:0007669"/>
    <property type="project" value="TreeGrafter"/>
</dbReference>
<keyword evidence="1" id="KW-0479">Metal-binding</keyword>
<dbReference type="FunCoup" id="A0A7E5WWY3">
    <property type="interactions" value="32"/>
</dbReference>
<proteinExistence type="predicted"/>
<dbReference type="GO" id="GO:0032154">
    <property type="term" value="C:cleavage furrow"/>
    <property type="evidence" value="ECO:0007669"/>
    <property type="project" value="TreeGrafter"/>
</dbReference>
<protein>
    <submittedName>
        <fullName evidence="8">Abscission/NoCut checkpoint regulator</fullName>
    </submittedName>
</protein>
<dbReference type="InterPro" id="IPR017455">
    <property type="entry name" value="Znf_FYVE-rel"/>
</dbReference>
<sequence length="309" mass="34946">MSCNSCAKSFSILRKEKGCPGCGYSYCSKCLDHKMFLTKLNAEVKVCAKCKNLTQKPNEPKKVEAPDAYYRRIGAMEVKQVATNTGNLGLVDQEILARLQKLKEGRDPTPTGVTDEEVRNRLQKIKDDMPTSSDAEIQARLAKLKGIPIQISSSKPVLPPPDTRTEQEQANDLLKQYLEQTKIETKYNDEFNEVISDIESRMQKLKGSTGPSAQNSKEDPGQNVESEDEEETVKKIVEKIKAEAVLDPDDISPTTIDELPFCEICNEDAKMRCLGCKYLFCKRCFMEHKDDDDGCNRYEPYHPPKNQNY</sequence>
<evidence type="ECO:0000313" key="7">
    <source>
        <dbReference type="Proteomes" id="UP000322000"/>
    </source>
</evidence>
<keyword evidence="3" id="KW-0862">Zinc</keyword>
<dbReference type="InterPro" id="IPR013083">
    <property type="entry name" value="Znf_RING/FYVE/PHD"/>
</dbReference>
<dbReference type="GO" id="GO:0009838">
    <property type="term" value="P:abscission"/>
    <property type="evidence" value="ECO:0007669"/>
    <property type="project" value="TreeGrafter"/>
</dbReference>
<dbReference type="PANTHER" id="PTHR46603">
    <property type="entry name" value="ABSCISSION/NOCUT CHECKPOINT REGULATOR"/>
    <property type="match status" value="1"/>
</dbReference>
<dbReference type="GeneID" id="113506731"/>
<dbReference type="CDD" id="cd00065">
    <property type="entry name" value="FYVE_like_SF"/>
    <property type="match status" value="1"/>
</dbReference>
<dbReference type="Gene3D" id="3.30.40.10">
    <property type="entry name" value="Zinc/RING finger domain, C3HC4 (zinc finger)"/>
    <property type="match status" value="1"/>
</dbReference>
<evidence type="ECO:0000259" key="6">
    <source>
        <dbReference type="PROSITE" id="PS50178"/>
    </source>
</evidence>
<accession>A0A7E5WWY3</accession>
<dbReference type="InParanoid" id="A0A7E5WWY3"/>
<dbReference type="RefSeq" id="XP_026745363.1">
    <property type="nucleotide sequence ID" value="XM_026889562.1"/>
</dbReference>
<organism evidence="7 8">
    <name type="scientific">Trichoplusia ni</name>
    <name type="common">Cabbage looper</name>
    <dbReference type="NCBI Taxonomy" id="7111"/>
    <lineage>
        <taxon>Eukaryota</taxon>
        <taxon>Metazoa</taxon>
        <taxon>Ecdysozoa</taxon>
        <taxon>Arthropoda</taxon>
        <taxon>Hexapoda</taxon>
        <taxon>Insecta</taxon>
        <taxon>Pterygota</taxon>
        <taxon>Neoptera</taxon>
        <taxon>Endopterygota</taxon>
        <taxon>Lepidoptera</taxon>
        <taxon>Glossata</taxon>
        <taxon>Ditrysia</taxon>
        <taxon>Noctuoidea</taxon>
        <taxon>Noctuidae</taxon>
        <taxon>Plusiinae</taxon>
        <taxon>Trichoplusia</taxon>
    </lineage>
</organism>
<dbReference type="PROSITE" id="PS50178">
    <property type="entry name" value="ZF_FYVE"/>
    <property type="match status" value="1"/>
</dbReference>
<dbReference type="InterPro" id="IPR011011">
    <property type="entry name" value="Znf_FYVE_PHD"/>
</dbReference>
<dbReference type="SUPFAM" id="SSF57845">
    <property type="entry name" value="B-box zinc-binding domain"/>
    <property type="match status" value="1"/>
</dbReference>
<keyword evidence="7" id="KW-1185">Reference proteome</keyword>
<dbReference type="Proteomes" id="UP000322000">
    <property type="component" value="Chromosome 23"/>
</dbReference>
<dbReference type="AlphaFoldDB" id="A0A7E5WWY3"/>
<evidence type="ECO:0000256" key="2">
    <source>
        <dbReference type="ARBA" id="ARBA00022771"/>
    </source>
</evidence>
<dbReference type="SUPFAM" id="SSF57903">
    <property type="entry name" value="FYVE/PHD zinc finger"/>
    <property type="match status" value="1"/>
</dbReference>
<dbReference type="GO" id="GO:0044878">
    <property type="term" value="P:mitotic cytokinesis checkpoint signaling"/>
    <property type="evidence" value="ECO:0007669"/>
    <property type="project" value="TreeGrafter"/>
</dbReference>
<dbReference type="GO" id="GO:0032266">
    <property type="term" value="F:phosphatidylinositol-3-phosphate binding"/>
    <property type="evidence" value="ECO:0007669"/>
    <property type="project" value="TreeGrafter"/>
</dbReference>
<reference evidence="8" key="1">
    <citation type="submission" date="2025-08" db="UniProtKB">
        <authorList>
            <consortium name="RefSeq"/>
        </authorList>
    </citation>
    <scope>IDENTIFICATION</scope>
</reference>
<evidence type="ECO:0000256" key="1">
    <source>
        <dbReference type="ARBA" id="ARBA00022723"/>
    </source>
</evidence>
<evidence type="ECO:0000256" key="5">
    <source>
        <dbReference type="SAM" id="MobiDB-lite"/>
    </source>
</evidence>
<name>A0A7E5WWY3_TRINI</name>
<evidence type="ECO:0000256" key="3">
    <source>
        <dbReference type="ARBA" id="ARBA00022833"/>
    </source>
</evidence>
<evidence type="ECO:0000313" key="8">
    <source>
        <dbReference type="RefSeq" id="XP_026745363.1"/>
    </source>
</evidence>
<dbReference type="PANTHER" id="PTHR46603:SF1">
    <property type="entry name" value="ABSCISSION_NOCUT CHECKPOINT REGULATOR"/>
    <property type="match status" value="1"/>
</dbReference>
<dbReference type="KEGG" id="tnl:113506731"/>
<dbReference type="GO" id="GO:0008270">
    <property type="term" value="F:zinc ion binding"/>
    <property type="evidence" value="ECO:0007669"/>
    <property type="project" value="UniProtKB-KW"/>
</dbReference>
<feature type="domain" description="FYVE-type" evidence="6">
    <location>
        <begin position="1"/>
        <end position="55"/>
    </location>
</feature>